<reference evidence="3 4" key="1">
    <citation type="submission" date="2024-02" db="EMBL/GenBank/DDBJ databases">
        <title>Chromosome-level genome assembly of the Eurasian Minnow (Phoxinus phoxinus).</title>
        <authorList>
            <person name="Oriowo T.O."/>
            <person name="Martin S."/>
            <person name="Stange M."/>
            <person name="Chrysostomakis Y."/>
            <person name="Brown T."/>
            <person name="Winkler S."/>
            <person name="Kukowka S."/>
            <person name="Myers E.W."/>
            <person name="Bohne A."/>
        </authorList>
    </citation>
    <scope>NUCLEOTIDE SEQUENCE [LARGE SCALE GENOMIC DNA]</scope>
    <source>
        <strain evidence="3">ZFMK-TIS-60720</strain>
        <tissue evidence="3">Whole Organism</tissue>
    </source>
</reference>
<accession>A0AAN9H840</accession>
<feature type="compositionally biased region" description="Basic and acidic residues" evidence="1">
    <location>
        <begin position="146"/>
        <end position="159"/>
    </location>
</feature>
<sequence>MKCTWTAESSKMKGSVQLGLLCLSLLISSLHGEVETDSSKDLSLHFEEPDLHQPEMSRVRRQTVSTEKEDSAKKEVVVPSSEDGKIKRGQRPRPGAFTLLEGDKYSELKVYRTKRQSKSKNKPRKRPPGFNSLLAKGPPQLPMETARAKRDEGARGKSP</sequence>
<gene>
    <name evidence="3" type="ORF">R3I93_007275</name>
</gene>
<evidence type="ECO:0000313" key="3">
    <source>
        <dbReference type="EMBL" id="KAK7163182.1"/>
    </source>
</evidence>
<dbReference type="Proteomes" id="UP001364617">
    <property type="component" value="Unassembled WGS sequence"/>
</dbReference>
<evidence type="ECO:0000256" key="1">
    <source>
        <dbReference type="SAM" id="MobiDB-lite"/>
    </source>
</evidence>
<comment type="caution">
    <text evidence="3">The sequence shown here is derived from an EMBL/GenBank/DDBJ whole genome shotgun (WGS) entry which is preliminary data.</text>
</comment>
<feature type="compositionally biased region" description="Basic and acidic residues" evidence="1">
    <location>
        <begin position="37"/>
        <end position="58"/>
    </location>
</feature>
<protein>
    <submittedName>
        <fullName evidence="3">Uncharacterized protein</fullName>
    </submittedName>
</protein>
<feature type="compositionally biased region" description="Basic and acidic residues" evidence="1">
    <location>
        <begin position="101"/>
        <end position="110"/>
    </location>
</feature>
<feature type="chain" id="PRO_5043010187" evidence="2">
    <location>
        <begin position="33"/>
        <end position="159"/>
    </location>
</feature>
<feature type="region of interest" description="Disordered" evidence="1">
    <location>
        <begin position="37"/>
        <end position="159"/>
    </location>
</feature>
<evidence type="ECO:0000256" key="2">
    <source>
        <dbReference type="SAM" id="SignalP"/>
    </source>
</evidence>
<proteinExistence type="predicted"/>
<dbReference type="AlphaFoldDB" id="A0AAN9H840"/>
<dbReference type="EMBL" id="JAYKXH010000007">
    <property type="protein sequence ID" value="KAK7163182.1"/>
    <property type="molecule type" value="Genomic_DNA"/>
</dbReference>
<feature type="compositionally biased region" description="Basic residues" evidence="1">
    <location>
        <begin position="111"/>
        <end position="127"/>
    </location>
</feature>
<feature type="compositionally biased region" description="Basic and acidic residues" evidence="1">
    <location>
        <begin position="66"/>
        <end position="86"/>
    </location>
</feature>
<name>A0AAN9H840_9TELE</name>
<keyword evidence="4" id="KW-1185">Reference proteome</keyword>
<keyword evidence="2" id="KW-0732">Signal</keyword>
<evidence type="ECO:0000313" key="4">
    <source>
        <dbReference type="Proteomes" id="UP001364617"/>
    </source>
</evidence>
<feature type="signal peptide" evidence="2">
    <location>
        <begin position="1"/>
        <end position="32"/>
    </location>
</feature>
<organism evidence="3 4">
    <name type="scientific">Phoxinus phoxinus</name>
    <name type="common">Eurasian minnow</name>
    <dbReference type="NCBI Taxonomy" id="58324"/>
    <lineage>
        <taxon>Eukaryota</taxon>
        <taxon>Metazoa</taxon>
        <taxon>Chordata</taxon>
        <taxon>Craniata</taxon>
        <taxon>Vertebrata</taxon>
        <taxon>Euteleostomi</taxon>
        <taxon>Actinopterygii</taxon>
        <taxon>Neopterygii</taxon>
        <taxon>Teleostei</taxon>
        <taxon>Ostariophysi</taxon>
        <taxon>Cypriniformes</taxon>
        <taxon>Leuciscidae</taxon>
        <taxon>Phoxininae</taxon>
        <taxon>Phoxinus</taxon>
    </lineage>
</organism>